<dbReference type="EMBL" id="QYUK01000011">
    <property type="protein sequence ID" value="RJF87881.1"/>
    <property type="molecule type" value="Genomic_DNA"/>
</dbReference>
<name>A0A418WCW2_9PROT</name>
<evidence type="ECO:0000313" key="2">
    <source>
        <dbReference type="EMBL" id="RJF87881.1"/>
    </source>
</evidence>
<keyword evidence="3" id="KW-1185">Reference proteome</keyword>
<protein>
    <submittedName>
        <fullName evidence="2">Uncharacterized protein</fullName>
    </submittedName>
</protein>
<gene>
    <name evidence="2" type="ORF">D3874_13305</name>
</gene>
<evidence type="ECO:0000256" key="1">
    <source>
        <dbReference type="SAM" id="MobiDB-lite"/>
    </source>
</evidence>
<dbReference type="Proteomes" id="UP000284605">
    <property type="component" value="Unassembled WGS sequence"/>
</dbReference>
<comment type="caution">
    <text evidence="2">The sequence shown here is derived from an EMBL/GenBank/DDBJ whole genome shotgun (WGS) entry which is preliminary data.</text>
</comment>
<proteinExistence type="predicted"/>
<sequence>MGRRLDPAGHQLAVLDMRGHIAAVGIVAAQEGLAQGHDDHQEDTDAGQRDPGQGPLFRRQLRPPPLPPQPEQIGDERQGEGDEIEQDDARHVSPAPSLR</sequence>
<evidence type="ECO:0000313" key="3">
    <source>
        <dbReference type="Proteomes" id="UP000284605"/>
    </source>
</evidence>
<dbReference type="AlphaFoldDB" id="A0A418WCW2"/>
<organism evidence="2 3">
    <name type="scientific">Oleomonas cavernae</name>
    <dbReference type="NCBI Taxonomy" id="2320859"/>
    <lineage>
        <taxon>Bacteria</taxon>
        <taxon>Pseudomonadati</taxon>
        <taxon>Pseudomonadota</taxon>
        <taxon>Alphaproteobacteria</taxon>
        <taxon>Acetobacterales</taxon>
        <taxon>Acetobacteraceae</taxon>
        <taxon>Oleomonas</taxon>
    </lineage>
</organism>
<accession>A0A418WCW2</accession>
<feature type="region of interest" description="Disordered" evidence="1">
    <location>
        <begin position="32"/>
        <end position="99"/>
    </location>
</feature>
<reference evidence="2 3" key="1">
    <citation type="submission" date="2018-09" db="EMBL/GenBank/DDBJ databases">
        <authorList>
            <person name="Zhu H."/>
        </authorList>
    </citation>
    <scope>NUCLEOTIDE SEQUENCE [LARGE SCALE GENOMIC DNA]</scope>
    <source>
        <strain evidence="2 3">K1W22B-8</strain>
    </source>
</reference>